<proteinExistence type="predicted"/>
<protein>
    <submittedName>
        <fullName evidence="1">Cytosolic Fe-S cluster assembly factor nbp35</fullName>
    </submittedName>
</protein>
<accession>A0ACC3DI33</accession>
<name>A0ACC3DI33_9PEZI</name>
<dbReference type="EMBL" id="JAWDJW010004111">
    <property type="protein sequence ID" value="KAK3076318.1"/>
    <property type="molecule type" value="Genomic_DNA"/>
</dbReference>
<organism evidence="1 2">
    <name type="scientific">Coniosporium uncinatum</name>
    <dbReference type="NCBI Taxonomy" id="93489"/>
    <lineage>
        <taxon>Eukaryota</taxon>
        <taxon>Fungi</taxon>
        <taxon>Dikarya</taxon>
        <taxon>Ascomycota</taxon>
        <taxon>Pezizomycotina</taxon>
        <taxon>Dothideomycetes</taxon>
        <taxon>Dothideomycetes incertae sedis</taxon>
        <taxon>Coniosporium</taxon>
    </lineage>
</organism>
<keyword evidence="2" id="KW-1185">Reference proteome</keyword>
<reference evidence="1" key="1">
    <citation type="submission" date="2024-09" db="EMBL/GenBank/DDBJ databases">
        <title>Black Yeasts Isolated from many extreme environments.</title>
        <authorList>
            <person name="Coleine C."/>
            <person name="Stajich J.E."/>
            <person name="Selbmann L."/>
        </authorList>
    </citation>
    <scope>NUCLEOTIDE SEQUENCE</scope>
    <source>
        <strain evidence="1">CCFEE 5737</strain>
    </source>
</reference>
<evidence type="ECO:0000313" key="1">
    <source>
        <dbReference type="EMBL" id="KAK3076318.1"/>
    </source>
</evidence>
<sequence length="61" mass="6470">LCEDEDLLFLGSVPLDPRIGMACDYGEQFATAYPESPASRAIEKVVAGVAKAIGIETALEQ</sequence>
<comment type="caution">
    <text evidence="1">The sequence shown here is derived from an EMBL/GenBank/DDBJ whole genome shotgun (WGS) entry which is preliminary data.</text>
</comment>
<dbReference type="Proteomes" id="UP001186974">
    <property type="component" value="Unassembled WGS sequence"/>
</dbReference>
<gene>
    <name evidence="1" type="primary">NBP35_2</name>
    <name evidence="1" type="ORF">LTS18_013338</name>
</gene>
<feature type="non-terminal residue" evidence="1">
    <location>
        <position position="1"/>
    </location>
</feature>
<evidence type="ECO:0000313" key="2">
    <source>
        <dbReference type="Proteomes" id="UP001186974"/>
    </source>
</evidence>